<dbReference type="EMBL" id="JASJQH010004775">
    <property type="protein sequence ID" value="KAK9753267.1"/>
    <property type="molecule type" value="Genomic_DNA"/>
</dbReference>
<dbReference type="Proteomes" id="UP001479436">
    <property type="component" value="Unassembled WGS sequence"/>
</dbReference>
<feature type="non-terminal residue" evidence="3">
    <location>
        <position position="1"/>
    </location>
</feature>
<dbReference type="InterPro" id="IPR001849">
    <property type="entry name" value="PH_domain"/>
</dbReference>
<sequence>SKSLFKITTVNRSIEKFVLEATSEQDRARWIEKINQIIPLHTRRKSDSDYGLLQNCEPHVDCPLLIKDLGSVKVNLHASGDSFSMLTKDKFLEELQEHDACFLQEYRAVLPFWIHLQTCNESLNHSHTIRLMPKKSKSNERFWIAPTSMPGRRALPDVPISAPLSGRKSLPVPPQPKITNL</sequence>
<evidence type="ECO:0000313" key="4">
    <source>
        <dbReference type="Proteomes" id="UP001479436"/>
    </source>
</evidence>
<name>A0ABR2WCQ7_9FUNG</name>
<protein>
    <recommendedName>
        <fullName evidence="2">PH domain-containing protein</fullName>
    </recommendedName>
</protein>
<feature type="compositionally biased region" description="Pro residues" evidence="1">
    <location>
        <begin position="171"/>
        <end position="181"/>
    </location>
</feature>
<feature type="region of interest" description="Disordered" evidence="1">
    <location>
        <begin position="154"/>
        <end position="181"/>
    </location>
</feature>
<dbReference type="SUPFAM" id="SSF50729">
    <property type="entry name" value="PH domain-like"/>
    <property type="match status" value="1"/>
</dbReference>
<keyword evidence="4" id="KW-1185">Reference proteome</keyword>
<gene>
    <name evidence="3" type="ORF">K7432_017973</name>
</gene>
<reference evidence="3 4" key="1">
    <citation type="submission" date="2023-04" db="EMBL/GenBank/DDBJ databases">
        <title>Genome of Basidiobolus ranarum AG-B5.</title>
        <authorList>
            <person name="Stajich J.E."/>
            <person name="Carter-House D."/>
            <person name="Gryganskyi A."/>
        </authorList>
    </citation>
    <scope>NUCLEOTIDE SEQUENCE [LARGE SCALE GENOMIC DNA]</scope>
    <source>
        <strain evidence="3 4">AG-B5</strain>
    </source>
</reference>
<organism evidence="3 4">
    <name type="scientific">Basidiobolus ranarum</name>
    <dbReference type="NCBI Taxonomy" id="34480"/>
    <lineage>
        <taxon>Eukaryota</taxon>
        <taxon>Fungi</taxon>
        <taxon>Fungi incertae sedis</taxon>
        <taxon>Zoopagomycota</taxon>
        <taxon>Entomophthoromycotina</taxon>
        <taxon>Basidiobolomycetes</taxon>
        <taxon>Basidiobolales</taxon>
        <taxon>Basidiobolaceae</taxon>
        <taxon>Basidiobolus</taxon>
    </lineage>
</organism>
<comment type="caution">
    <text evidence="3">The sequence shown here is derived from an EMBL/GenBank/DDBJ whole genome shotgun (WGS) entry which is preliminary data.</text>
</comment>
<evidence type="ECO:0000256" key="1">
    <source>
        <dbReference type="SAM" id="MobiDB-lite"/>
    </source>
</evidence>
<feature type="domain" description="PH" evidence="2">
    <location>
        <begin position="1"/>
        <end position="39"/>
    </location>
</feature>
<evidence type="ECO:0000313" key="3">
    <source>
        <dbReference type="EMBL" id="KAK9753267.1"/>
    </source>
</evidence>
<proteinExistence type="predicted"/>
<dbReference type="PROSITE" id="PS50003">
    <property type="entry name" value="PH_DOMAIN"/>
    <property type="match status" value="1"/>
</dbReference>
<evidence type="ECO:0000259" key="2">
    <source>
        <dbReference type="PROSITE" id="PS50003"/>
    </source>
</evidence>
<accession>A0ABR2WCQ7</accession>